<dbReference type="Proteomes" id="UP000178750">
    <property type="component" value="Unassembled WGS sequence"/>
</dbReference>
<name>A0A1F7Y528_9BACT</name>
<dbReference type="InterPro" id="IPR014710">
    <property type="entry name" value="RmlC-like_jellyroll"/>
</dbReference>
<dbReference type="GO" id="GO:0008830">
    <property type="term" value="F:dTDP-4-dehydrorhamnose 3,5-epimerase activity"/>
    <property type="evidence" value="ECO:0007669"/>
    <property type="project" value="InterPro"/>
</dbReference>
<dbReference type="GO" id="GO:0000271">
    <property type="term" value="P:polysaccharide biosynthetic process"/>
    <property type="evidence" value="ECO:0007669"/>
    <property type="project" value="TreeGrafter"/>
</dbReference>
<sequence length="180" mass="20658">MVKDKNTSKTLSLTEIKKIKFKVSKVWESPGIVGVYYKKLDTRLDGRGDLTELWSKPWANKEPVTEKVEHVYYNTTHEGVVKGWHVHEHTFSQYTCVFGKMQIVLVDLRKSSKTFGFVDQFVIGEKNPSLIKIPPGVLKAWKSLRGDSVIINLLTSADLEDNYKYPIDSILNDIWEPKNS</sequence>
<proteinExistence type="predicted"/>
<accession>A0A1F7Y528</accession>
<protein>
    <recommendedName>
        <fullName evidence="3">Sugar 3,4-ketoisomerase QdtA cupin domain-containing protein</fullName>
    </recommendedName>
</protein>
<dbReference type="Gene3D" id="2.60.120.10">
    <property type="entry name" value="Jelly Rolls"/>
    <property type="match status" value="1"/>
</dbReference>
<gene>
    <name evidence="1" type="ORF">A2863_03845</name>
</gene>
<dbReference type="AlphaFoldDB" id="A0A1F7Y528"/>
<dbReference type="PANTHER" id="PTHR21047">
    <property type="entry name" value="DTDP-6-DEOXY-D-GLUCOSE-3,5 EPIMERASE"/>
    <property type="match status" value="1"/>
</dbReference>
<dbReference type="InterPro" id="IPR000888">
    <property type="entry name" value="RmlC-like"/>
</dbReference>
<reference evidence="1 2" key="1">
    <citation type="journal article" date="2016" name="Nat. Commun.">
        <title>Thousands of microbial genomes shed light on interconnected biogeochemical processes in an aquifer system.</title>
        <authorList>
            <person name="Anantharaman K."/>
            <person name="Brown C.T."/>
            <person name="Hug L.A."/>
            <person name="Sharon I."/>
            <person name="Castelle C.J."/>
            <person name="Probst A.J."/>
            <person name="Thomas B.C."/>
            <person name="Singh A."/>
            <person name="Wilkins M.J."/>
            <person name="Karaoz U."/>
            <person name="Brodie E.L."/>
            <person name="Williams K.H."/>
            <person name="Hubbard S.S."/>
            <person name="Banfield J.F."/>
        </authorList>
    </citation>
    <scope>NUCLEOTIDE SEQUENCE [LARGE SCALE GENOMIC DNA]</scope>
</reference>
<dbReference type="EMBL" id="MGGF01000002">
    <property type="protein sequence ID" value="OGM22434.1"/>
    <property type="molecule type" value="Genomic_DNA"/>
</dbReference>
<dbReference type="GO" id="GO:0005829">
    <property type="term" value="C:cytosol"/>
    <property type="evidence" value="ECO:0007669"/>
    <property type="project" value="TreeGrafter"/>
</dbReference>
<evidence type="ECO:0008006" key="3">
    <source>
        <dbReference type="Google" id="ProtNLM"/>
    </source>
</evidence>
<dbReference type="PANTHER" id="PTHR21047:SF2">
    <property type="entry name" value="THYMIDINE DIPHOSPHO-4-KETO-RHAMNOSE 3,5-EPIMERASE"/>
    <property type="match status" value="1"/>
</dbReference>
<evidence type="ECO:0000313" key="1">
    <source>
        <dbReference type="EMBL" id="OGM22434.1"/>
    </source>
</evidence>
<evidence type="ECO:0000313" key="2">
    <source>
        <dbReference type="Proteomes" id="UP000178750"/>
    </source>
</evidence>
<organism evidence="1 2">
    <name type="scientific">Candidatus Woesebacteria bacterium RIFCSPHIGHO2_01_FULL_38_9b</name>
    <dbReference type="NCBI Taxonomy" id="1802493"/>
    <lineage>
        <taxon>Bacteria</taxon>
        <taxon>Candidatus Woeseibacteriota</taxon>
    </lineage>
</organism>
<dbReference type="InterPro" id="IPR011051">
    <property type="entry name" value="RmlC_Cupin_sf"/>
</dbReference>
<dbReference type="SUPFAM" id="SSF51182">
    <property type="entry name" value="RmlC-like cupins"/>
    <property type="match status" value="1"/>
</dbReference>
<dbReference type="Pfam" id="PF00908">
    <property type="entry name" value="dTDP_sugar_isom"/>
    <property type="match status" value="1"/>
</dbReference>
<comment type="caution">
    <text evidence="1">The sequence shown here is derived from an EMBL/GenBank/DDBJ whole genome shotgun (WGS) entry which is preliminary data.</text>
</comment>